<name>A0ABQ0AK94_9RHOB</name>
<gene>
    <name evidence="2" type="ORF">NBRC116598_17120</name>
</gene>
<protein>
    <submittedName>
        <fullName evidence="2">DUF5333 domain-containing protein</fullName>
    </submittedName>
</protein>
<dbReference type="InterPro" id="IPR020349">
    <property type="entry name" value="Uncharacterised_14.7kDa"/>
</dbReference>
<keyword evidence="3" id="KW-1185">Reference proteome</keyword>
<accession>A0ABQ0AK94</accession>
<sequence>MTRGQDKPALLAPLFFAAAVLFPMTTAAAKPSLREIPEIEDPLFAVAMAKEVADHCDSLGARLFKGIGELRRLRSHANSLGYADSEIRAYIESDAEKARMRAKGEQLLSKSGVSYEDPETFCAFGRAEIQKNSAIGALLRAK</sequence>
<evidence type="ECO:0000313" key="2">
    <source>
        <dbReference type="EMBL" id="GAA6196268.1"/>
    </source>
</evidence>
<feature type="signal peptide" evidence="1">
    <location>
        <begin position="1"/>
        <end position="29"/>
    </location>
</feature>
<evidence type="ECO:0000313" key="3">
    <source>
        <dbReference type="Proteomes" id="UP001441944"/>
    </source>
</evidence>
<dbReference type="RefSeq" id="WP_435368835.1">
    <property type="nucleotide sequence ID" value="NZ_BAABWU010000005.1"/>
</dbReference>
<feature type="chain" id="PRO_5045553258" evidence="1">
    <location>
        <begin position="30"/>
        <end position="142"/>
    </location>
</feature>
<comment type="caution">
    <text evidence="2">The sequence shown here is derived from an EMBL/GenBank/DDBJ whole genome shotgun (WGS) entry which is preliminary data.</text>
</comment>
<dbReference type="EMBL" id="BAABWU010000005">
    <property type="protein sequence ID" value="GAA6196268.1"/>
    <property type="molecule type" value="Genomic_DNA"/>
</dbReference>
<organism evidence="2 3">
    <name type="scientific">Pseudophaeobacter arcticus</name>
    <dbReference type="NCBI Taxonomy" id="385492"/>
    <lineage>
        <taxon>Bacteria</taxon>
        <taxon>Pseudomonadati</taxon>
        <taxon>Pseudomonadota</taxon>
        <taxon>Alphaproteobacteria</taxon>
        <taxon>Rhodobacterales</taxon>
        <taxon>Paracoccaceae</taxon>
        <taxon>Pseudophaeobacter</taxon>
    </lineage>
</organism>
<proteinExistence type="predicted"/>
<keyword evidence="1" id="KW-0732">Signal</keyword>
<reference evidence="2 3" key="1">
    <citation type="submission" date="2024-04" db="EMBL/GenBank/DDBJ databases">
        <title>Draft genome sequence of Pseudophaeobacter arcticus NBRC 116598.</title>
        <authorList>
            <person name="Miyakawa T."/>
            <person name="Kusuya Y."/>
            <person name="Miura T."/>
        </authorList>
    </citation>
    <scope>NUCLEOTIDE SEQUENCE [LARGE SCALE GENOMIC DNA]</scope>
    <source>
        <strain evidence="2 3">SU-CL00105</strain>
    </source>
</reference>
<dbReference type="Pfam" id="PF17267">
    <property type="entry name" value="DUF5333"/>
    <property type="match status" value="1"/>
</dbReference>
<evidence type="ECO:0000256" key="1">
    <source>
        <dbReference type="SAM" id="SignalP"/>
    </source>
</evidence>
<dbReference type="Proteomes" id="UP001441944">
    <property type="component" value="Unassembled WGS sequence"/>
</dbReference>